<name>A0AB34IDN3_PRYPA</name>
<dbReference type="GO" id="GO:0015095">
    <property type="term" value="F:magnesium ion transmembrane transporter activity"/>
    <property type="evidence" value="ECO:0007669"/>
    <property type="project" value="InterPro"/>
</dbReference>
<evidence type="ECO:0000256" key="4">
    <source>
        <dbReference type="ARBA" id="ARBA00023136"/>
    </source>
</evidence>
<protein>
    <recommendedName>
        <fullName evidence="8">Magnesium transporter</fullName>
    </recommendedName>
</protein>
<gene>
    <name evidence="6" type="ORF">AB1Y20_014216</name>
</gene>
<keyword evidence="4 5" id="KW-0472">Membrane</keyword>
<dbReference type="EMBL" id="JBGBPQ010000028">
    <property type="protein sequence ID" value="KAL1496612.1"/>
    <property type="molecule type" value="Genomic_DNA"/>
</dbReference>
<dbReference type="PANTHER" id="PTHR12570">
    <property type="match status" value="1"/>
</dbReference>
<dbReference type="Pfam" id="PF05653">
    <property type="entry name" value="Mg_trans_NIPA"/>
    <property type="match status" value="1"/>
</dbReference>
<keyword evidence="3 5" id="KW-1133">Transmembrane helix</keyword>
<keyword evidence="7" id="KW-1185">Reference proteome</keyword>
<dbReference type="InterPro" id="IPR037185">
    <property type="entry name" value="EmrE-like"/>
</dbReference>
<dbReference type="Proteomes" id="UP001515480">
    <property type="component" value="Unassembled WGS sequence"/>
</dbReference>
<feature type="transmembrane region" description="Helical" evidence="5">
    <location>
        <begin position="128"/>
        <end position="149"/>
    </location>
</feature>
<organism evidence="6 7">
    <name type="scientific">Prymnesium parvum</name>
    <name type="common">Toxic golden alga</name>
    <dbReference type="NCBI Taxonomy" id="97485"/>
    <lineage>
        <taxon>Eukaryota</taxon>
        <taxon>Haptista</taxon>
        <taxon>Haptophyta</taxon>
        <taxon>Prymnesiophyceae</taxon>
        <taxon>Prymnesiales</taxon>
        <taxon>Prymnesiaceae</taxon>
        <taxon>Prymnesium</taxon>
    </lineage>
</organism>
<evidence type="ECO:0000313" key="6">
    <source>
        <dbReference type="EMBL" id="KAL1496612.1"/>
    </source>
</evidence>
<evidence type="ECO:0008006" key="8">
    <source>
        <dbReference type="Google" id="ProtNLM"/>
    </source>
</evidence>
<evidence type="ECO:0000256" key="3">
    <source>
        <dbReference type="ARBA" id="ARBA00022989"/>
    </source>
</evidence>
<dbReference type="AlphaFoldDB" id="A0AB34IDN3"/>
<reference evidence="6 7" key="1">
    <citation type="journal article" date="2024" name="Science">
        <title>Giant polyketide synthase enzymes in the biosynthesis of giant marine polyether toxins.</title>
        <authorList>
            <person name="Fallon T.R."/>
            <person name="Shende V.V."/>
            <person name="Wierzbicki I.H."/>
            <person name="Pendleton A.L."/>
            <person name="Watervoot N.F."/>
            <person name="Auber R.P."/>
            <person name="Gonzalez D.J."/>
            <person name="Wisecaver J.H."/>
            <person name="Moore B.S."/>
        </authorList>
    </citation>
    <scope>NUCLEOTIDE SEQUENCE [LARGE SCALE GENOMIC DNA]</scope>
    <source>
        <strain evidence="6 7">12B1</strain>
    </source>
</reference>
<feature type="transmembrane region" description="Helical" evidence="5">
    <location>
        <begin position="76"/>
        <end position="96"/>
    </location>
</feature>
<sequence length="326" mass="33386">MQQIGLGVLLAVVGSATTNIGKVLQKVATKDLPQLSLERKVLISYFTHSTWRLGIVADVGGAIATLLALSMAPVSVIQPVGGSGMAILAVFSHFYLKEHLQNAERIGVGIALLGTIGVGATAPPSPDAMPVASTGLLLLVLLAAVFAALEGALHQSSRSSTGRHGAVPRLLELAEARGLADVFASAGQPVSSSGRIETIAGVQAGIFYGLSAGCARTGMLLSQLLSLPALGVLGVGISVACSSTGIFCQNRGMKDGRAMIICTYAALSTIVTGVTVGLFALNESIPERNIIGWSVSLLCILLGIGLLMRKIPGSAPKLSKDLKEVV</sequence>
<feature type="transmembrane region" description="Helical" evidence="5">
    <location>
        <begin position="259"/>
        <end position="278"/>
    </location>
</feature>
<comment type="subcellular location">
    <subcellularLocation>
        <location evidence="1">Membrane</location>
        <topology evidence="1">Multi-pass membrane protein</topology>
    </subcellularLocation>
</comment>
<proteinExistence type="predicted"/>
<accession>A0AB34IDN3</accession>
<evidence type="ECO:0000256" key="2">
    <source>
        <dbReference type="ARBA" id="ARBA00022692"/>
    </source>
</evidence>
<evidence type="ECO:0000256" key="5">
    <source>
        <dbReference type="SAM" id="Phobius"/>
    </source>
</evidence>
<feature type="transmembrane region" description="Helical" evidence="5">
    <location>
        <begin position="225"/>
        <end position="247"/>
    </location>
</feature>
<dbReference type="GO" id="GO:0016020">
    <property type="term" value="C:membrane"/>
    <property type="evidence" value="ECO:0007669"/>
    <property type="project" value="UniProtKB-SubCell"/>
</dbReference>
<dbReference type="PANTHER" id="PTHR12570:SF65">
    <property type="entry name" value="MAGNESIUM TRANSPORTER NIPA9-RELATED"/>
    <property type="match status" value="1"/>
</dbReference>
<evidence type="ECO:0000313" key="7">
    <source>
        <dbReference type="Proteomes" id="UP001515480"/>
    </source>
</evidence>
<evidence type="ECO:0000256" key="1">
    <source>
        <dbReference type="ARBA" id="ARBA00004141"/>
    </source>
</evidence>
<dbReference type="SUPFAM" id="SSF103481">
    <property type="entry name" value="Multidrug resistance efflux transporter EmrE"/>
    <property type="match status" value="1"/>
</dbReference>
<dbReference type="Gene3D" id="1.10.3730.20">
    <property type="match status" value="1"/>
</dbReference>
<feature type="transmembrane region" description="Helical" evidence="5">
    <location>
        <begin position="290"/>
        <end position="308"/>
    </location>
</feature>
<comment type="caution">
    <text evidence="6">The sequence shown here is derived from an EMBL/GenBank/DDBJ whole genome shotgun (WGS) entry which is preliminary data.</text>
</comment>
<feature type="transmembrane region" description="Helical" evidence="5">
    <location>
        <begin position="103"/>
        <end position="122"/>
    </location>
</feature>
<keyword evidence="2 5" id="KW-0812">Transmembrane</keyword>
<dbReference type="InterPro" id="IPR008521">
    <property type="entry name" value="Mg_trans_NIPA"/>
</dbReference>
<feature type="transmembrane region" description="Helical" evidence="5">
    <location>
        <begin position="199"/>
        <end position="219"/>
    </location>
</feature>